<keyword evidence="5 10" id="KW-0812">Transmembrane</keyword>
<dbReference type="Proteomes" id="UP001379235">
    <property type="component" value="Unassembled WGS sequence"/>
</dbReference>
<name>A0ABU8SBC2_9SPHN</name>
<evidence type="ECO:0000256" key="5">
    <source>
        <dbReference type="ARBA" id="ARBA00022692"/>
    </source>
</evidence>
<dbReference type="RefSeq" id="WP_339968324.1">
    <property type="nucleotide sequence ID" value="NZ_JBBHJY010000008.1"/>
</dbReference>
<evidence type="ECO:0000256" key="10">
    <source>
        <dbReference type="SAM" id="Phobius"/>
    </source>
</evidence>
<keyword evidence="3" id="KW-0050">Antiport</keyword>
<feature type="transmembrane region" description="Helical" evidence="10">
    <location>
        <begin position="199"/>
        <end position="218"/>
    </location>
</feature>
<keyword evidence="4" id="KW-1003">Cell membrane</keyword>
<gene>
    <name evidence="11" type="ORF">WG900_15210</name>
</gene>
<dbReference type="PANTHER" id="PTHR43298">
    <property type="entry name" value="MULTIDRUG RESISTANCE PROTEIN NORM-RELATED"/>
    <property type="match status" value="1"/>
</dbReference>
<sequence length="459" mass="48955">MSEPAPPSLLRTEIGATLRLAAPLALANLLQMAVYASDVIFVARLGQDALAASSLAVSIFMLINWGLLGLTGAAAPLIAAELGRKQHSVREVRRTMRMALWLSLLCAVVGMVVCQFGLTVMLATGQDPKISAMAQEFLTIMSLALPFMIMSNVLRTFVSTMGRPIFATMITALAIGVNVLGNFALVFGNFGFPALGLPGSALSSLVTAIVTMIAYIVVIQTDRRMRRCYIWGRLWRPEWKRLKTMVRLGIPIALTIMAEGGLFGSAAYLMGNIGAAELAAHTIALQIAAAFFQIPYGIGQAATIRIGYHYGAGDRQGVARAGIAVFSVCLIAQVLAVAAMVGAPRLIISAYVDPDLPQNAAVVAFALQFLVIAAAFQLADGIQTVASGALRGLQDTKWPMIIALSGYWLVGFVVAAWLGLWTPLAGIGVWIGLMAGLVVVAILLTWRWWLREALGLVRT</sequence>
<dbReference type="CDD" id="cd13131">
    <property type="entry name" value="MATE_NorM_like"/>
    <property type="match status" value="1"/>
</dbReference>
<keyword evidence="8 10" id="KW-0472">Membrane</keyword>
<feature type="transmembrane region" description="Helical" evidence="10">
    <location>
        <begin position="400"/>
        <end position="421"/>
    </location>
</feature>
<dbReference type="InterPro" id="IPR050222">
    <property type="entry name" value="MATE_MdtK"/>
</dbReference>
<feature type="transmembrane region" description="Helical" evidence="10">
    <location>
        <begin position="323"/>
        <end position="348"/>
    </location>
</feature>
<dbReference type="PANTHER" id="PTHR43298:SF2">
    <property type="entry name" value="FMN_FAD EXPORTER YEEO-RELATED"/>
    <property type="match status" value="1"/>
</dbReference>
<feature type="transmembrane region" description="Helical" evidence="10">
    <location>
        <begin position="427"/>
        <end position="450"/>
    </location>
</feature>
<reference evidence="11 12" key="1">
    <citation type="submission" date="2024-03" db="EMBL/GenBank/DDBJ databases">
        <authorList>
            <person name="Jo J.-H."/>
        </authorList>
    </citation>
    <scope>NUCLEOTIDE SEQUENCE [LARGE SCALE GENOMIC DNA]</scope>
    <source>
        <strain evidence="11 12">AS3R-12</strain>
    </source>
</reference>
<feature type="transmembrane region" description="Helical" evidence="10">
    <location>
        <begin position="248"/>
        <end position="271"/>
    </location>
</feature>
<comment type="caution">
    <text evidence="11">The sequence shown here is derived from an EMBL/GenBank/DDBJ whole genome shotgun (WGS) entry which is preliminary data.</text>
</comment>
<proteinExistence type="predicted"/>
<accession>A0ABU8SBC2</accession>
<keyword evidence="7" id="KW-0406">Ion transport</keyword>
<dbReference type="Pfam" id="PF01554">
    <property type="entry name" value="MatE"/>
    <property type="match status" value="2"/>
</dbReference>
<dbReference type="InterPro" id="IPR048279">
    <property type="entry name" value="MdtK-like"/>
</dbReference>
<dbReference type="PIRSF" id="PIRSF006603">
    <property type="entry name" value="DinF"/>
    <property type="match status" value="1"/>
</dbReference>
<feature type="transmembrane region" description="Helical" evidence="10">
    <location>
        <begin position="165"/>
        <end position="187"/>
    </location>
</feature>
<evidence type="ECO:0000256" key="4">
    <source>
        <dbReference type="ARBA" id="ARBA00022475"/>
    </source>
</evidence>
<evidence type="ECO:0000256" key="7">
    <source>
        <dbReference type="ARBA" id="ARBA00023065"/>
    </source>
</evidence>
<feature type="transmembrane region" description="Helical" evidence="10">
    <location>
        <begin position="100"/>
        <end position="125"/>
    </location>
</feature>
<evidence type="ECO:0000313" key="11">
    <source>
        <dbReference type="EMBL" id="MEJ6011269.1"/>
    </source>
</evidence>
<keyword evidence="6 10" id="KW-1133">Transmembrane helix</keyword>
<evidence type="ECO:0000256" key="3">
    <source>
        <dbReference type="ARBA" id="ARBA00022449"/>
    </source>
</evidence>
<evidence type="ECO:0000256" key="1">
    <source>
        <dbReference type="ARBA" id="ARBA00004429"/>
    </source>
</evidence>
<evidence type="ECO:0000256" key="2">
    <source>
        <dbReference type="ARBA" id="ARBA00022448"/>
    </source>
</evidence>
<dbReference type="InterPro" id="IPR002528">
    <property type="entry name" value="MATE_fam"/>
</dbReference>
<feature type="transmembrane region" description="Helical" evidence="10">
    <location>
        <begin position="137"/>
        <end position="158"/>
    </location>
</feature>
<dbReference type="EMBL" id="JBBHJY010000008">
    <property type="protein sequence ID" value="MEJ6011269.1"/>
    <property type="molecule type" value="Genomic_DNA"/>
</dbReference>
<dbReference type="NCBIfam" id="TIGR00797">
    <property type="entry name" value="matE"/>
    <property type="match status" value="1"/>
</dbReference>
<feature type="transmembrane region" description="Helical" evidence="10">
    <location>
        <begin position="20"/>
        <end position="43"/>
    </location>
</feature>
<feature type="transmembrane region" description="Helical" evidence="10">
    <location>
        <begin position="360"/>
        <end position="379"/>
    </location>
</feature>
<feature type="transmembrane region" description="Helical" evidence="10">
    <location>
        <begin position="283"/>
        <end position="302"/>
    </location>
</feature>
<protein>
    <recommendedName>
        <fullName evidence="9">Multidrug-efflux transporter</fullName>
    </recommendedName>
</protein>
<evidence type="ECO:0000256" key="6">
    <source>
        <dbReference type="ARBA" id="ARBA00022989"/>
    </source>
</evidence>
<organism evidence="11 12">
    <name type="scientific">Novosphingobium aquae</name>
    <dbReference type="NCBI Taxonomy" id="3133435"/>
    <lineage>
        <taxon>Bacteria</taxon>
        <taxon>Pseudomonadati</taxon>
        <taxon>Pseudomonadota</taxon>
        <taxon>Alphaproteobacteria</taxon>
        <taxon>Sphingomonadales</taxon>
        <taxon>Sphingomonadaceae</taxon>
        <taxon>Novosphingobium</taxon>
    </lineage>
</organism>
<keyword evidence="2" id="KW-0813">Transport</keyword>
<keyword evidence="12" id="KW-1185">Reference proteome</keyword>
<evidence type="ECO:0000256" key="9">
    <source>
        <dbReference type="ARBA" id="ARBA00031636"/>
    </source>
</evidence>
<evidence type="ECO:0000256" key="8">
    <source>
        <dbReference type="ARBA" id="ARBA00023136"/>
    </source>
</evidence>
<comment type="subcellular location">
    <subcellularLocation>
        <location evidence="1">Cell inner membrane</location>
        <topology evidence="1">Multi-pass membrane protein</topology>
    </subcellularLocation>
</comment>
<feature type="transmembrane region" description="Helical" evidence="10">
    <location>
        <begin position="55"/>
        <end position="79"/>
    </location>
</feature>
<evidence type="ECO:0000313" key="12">
    <source>
        <dbReference type="Proteomes" id="UP001379235"/>
    </source>
</evidence>